<evidence type="ECO:0000313" key="3">
    <source>
        <dbReference type="Proteomes" id="UP000663828"/>
    </source>
</evidence>
<dbReference type="EMBL" id="CAJNOR010018732">
    <property type="protein sequence ID" value="CAF1688905.1"/>
    <property type="molecule type" value="Genomic_DNA"/>
</dbReference>
<sequence length="124" mass="14658">MNPSEWTPRLVKQCGFHTHCIRCFDQLDNFNEKCLQIFVNGFDCQRRTNSNQSCSWSPFSTWNRVNETIYRRNRTCRETFHSEKTSQDDGSWKQDSMNFRRNPSGNLPFLGGTCPENVRNPLEK</sequence>
<proteinExistence type="predicted"/>
<gene>
    <name evidence="2" type="ORF">XAT740_LOCUS63062</name>
</gene>
<accession>A0A816HLH5</accession>
<evidence type="ECO:0000313" key="2">
    <source>
        <dbReference type="EMBL" id="CAF1688905.1"/>
    </source>
</evidence>
<dbReference type="Proteomes" id="UP000663828">
    <property type="component" value="Unassembled WGS sequence"/>
</dbReference>
<evidence type="ECO:0000256" key="1">
    <source>
        <dbReference type="SAM" id="MobiDB-lite"/>
    </source>
</evidence>
<feature type="region of interest" description="Disordered" evidence="1">
    <location>
        <begin position="104"/>
        <end position="124"/>
    </location>
</feature>
<dbReference type="AlphaFoldDB" id="A0A816HLH5"/>
<name>A0A816HLH5_ADIRI</name>
<comment type="caution">
    <text evidence="2">The sequence shown here is derived from an EMBL/GenBank/DDBJ whole genome shotgun (WGS) entry which is preliminary data.</text>
</comment>
<reference evidence="2" key="1">
    <citation type="submission" date="2021-02" db="EMBL/GenBank/DDBJ databases">
        <authorList>
            <person name="Nowell W R."/>
        </authorList>
    </citation>
    <scope>NUCLEOTIDE SEQUENCE</scope>
</reference>
<protein>
    <submittedName>
        <fullName evidence="2">Uncharacterized protein</fullName>
    </submittedName>
</protein>
<keyword evidence="3" id="KW-1185">Reference proteome</keyword>
<organism evidence="2 3">
    <name type="scientific">Adineta ricciae</name>
    <name type="common">Rotifer</name>
    <dbReference type="NCBI Taxonomy" id="249248"/>
    <lineage>
        <taxon>Eukaryota</taxon>
        <taxon>Metazoa</taxon>
        <taxon>Spiralia</taxon>
        <taxon>Gnathifera</taxon>
        <taxon>Rotifera</taxon>
        <taxon>Eurotatoria</taxon>
        <taxon>Bdelloidea</taxon>
        <taxon>Adinetida</taxon>
        <taxon>Adinetidae</taxon>
        <taxon>Adineta</taxon>
    </lineage>
</organism>